<evidence type="ECO:0000313" key="1">
    <source>
        <dbReference type="EMBL" id="MBB5784749.1"/>
    </source>
</evidence>
<dbReference type="AlphaFoldDB" id="A0A7W9GJ47"/>
<dbReference type="EMBL" id="JACHMB010000001">
    <property type="protein sequence ID" value="MBB5784749.1"/>
    <property type="molecule type" value="Genomic_DNA"/>
</dbReference>
<evidence type="ECO:0000313" key="2">
    <source>
        <dbReference type="Proteomes" id="UP000579153"/>
    </source>
</evidence>
<organism evidence="1 2">
    <name type="scientific">Nonomuraea jabiensis</name>
    <dbReference type="NCBI Taxonomy" id="882448"/>
    <lineage>
        <taxon>Bacteria</taxon>
        <taxon>Bacillati</taxon>
        <taxon>Actinomycetota</taxon>
        <taxon>Actinomycetes</taxon>
        <taxon>Streptosporangiales</taxon>
        <taxon>Streptosporangiaceae</taxon>
        <taxon>Nonomuraea</taxon>
    </lineage>
</organism>
<accession>A0A7W9GJ47</accession>
<comment type="caution">
    <text evidence="1">The sequence shown here is derived from an EMBL/GenBank/DDBJ whole genome shotgun (WGS) entry which is preliminary data.</text>
</comment>
<name>A0A7W9GJ47_9ACTN</name>
<dbReference type="RefSeq" id="WP_185077638.1">
    <property type="nucleotide sequence ID" value="NZ_JACHMB010000001.1"/>
</dbReference>
<protein>
    <submittedName>
        <fullName evidence="1">Uncharacterized protein</fullName>
    </submittedName>
</protein>
<sequence length="101" mass="10299">MVSLTAGSSSSAGRIGAEAIESLLSQRVTGYEPLSGFAANTVAAVTLGSGARAVFKAAAIDHTSLNRVWFPGMPERSALALIVMVASTASGRTRATCRTGR</sequence>
<proteinExistence type="predicted"/>
<dbReference type="Proteomes" id="UP000579153">
    <property type="component" value="Unassembled WGS sequence"/>
</dbReference>
<reference evidence="1 2" key="1">
    <citation type="submission" date="2020-08" db="EMBL/GenBank/DDBJ databases">
        <title>Sequencing the genomes of 1000 actinobacteria strains.</title>
        <authorList>
            <person name="Klenk H.-P."/>
        </authorList>
    </citation>
    <scope>NUCLEOTIDE SEQUENCE [LARGE SCALE GENOMIC DNA]</scope>
    <source>
        <strain evidence="1 2">DSM 45507</strain>
    </source>
</reference>
<keyword evidence="2" id="KW-1185">Reference proteome</keyword>
<gene>
    <name evidence="1" type="ORF">HD596_011505</name>
</gene>